<evidence type="ECO:0000313" key="2">
    <source>
        <dbReference type="EMBL" id="SDK81437.1"/>
    </source>
</evidence>
<dbReference type="Proteomes" id="UP000199008">
    <property type="component" value="Unassembled WGS sequence"/>
</dbReference>
<reference evidence="3" key="1">
    <citation type="submission" date="2016-10" db="EMBL/GenBank/DDBJ databases">
        <authorList>
            <person name="Varghese N."/>
            <person name="Submissions S."/>
        </authorList>
    </citation>
    <scope>NUCLEOTIDE SEQUENCE [LARGE SCALE GENOMIC DNA]</scope>
    <source>
        <strain evidence="3">CGMCC 1.8895</strain>
    </source>
</reference>
<evidence type="ECO:0000256" key="1">
    <source>
        <dbReference type="SAM" id="Phobius"/>
    </source>
</evidence>
<sequence>MAYLSLFLIAVAVGLFAGNTPMIVLGAFTFIAGFWVMLRSVNKEDFE</sequence>
<protein>
    <submittedName>
        <fullName evidence="2">Uncharacterized protein</fullName>
    </submittedName>
</protein>
<feature type="transmembrane region" description="Helical" evidence="1">
    <location>
        <begin position="6"/>
        <end position="38"/>
    </location>
</feature>
<keyword evidence="1" id="KW-0472">Membrane</keyword>
<gene>
    <name evidence="2" type="ORF">SAMN05216216_11059</name>
</gene>
<evidence type="ECO:0000313" key="3">
    <source>
        <dbReference type="Proteomes" id="UP000199008"/>
    </source>
</evidence>
<dbReference type="EMBL" id="FNFY01000010">
    <property type="protein sequence ID" value="SDK81437.1"/>
    <property type="molecule type" value="Genomic_DNA"/>
</dbReference>
<proteinExistence type="predicted"/>
<keyword evidence="1" id="KW-0812">Transmembrane</keyword>
<organism evidence="2 3">
    <name type="scientific">Lacicoccus qingdaonensis</name>
    <dbReference type="NCBI Taxonomy" id="576118"/>
    <lineage>
        <taxon>Bacteria</taxon>
        <taxon>Bacillati</taxon>
        <taxon>Bacillota</taxon>
        <taxon>Bacilli</taxon>
        <taxon>Bacillales</taxon>
        <taxon>Salinicoccaceae</taxon>
        <taxon>Lacicoccus</taxon>
    </lineage>
</organism>
<accession>A0A1G9EZ29</accession>
<dbReference type="STRING" id="576118.SAMN05216216_11059"/>
<keyword evidence="3" id="KW-1185">Reference proteome</keyword>
<name>A0A1G9EZ29_9BACL</name>
<dbReference type="AlphaFoldDB" id="A0A1G9EZ29"/>
<dbReference type="RefSeq" id="WP_176754084.1">
    <property type="nucleotide sequence ID" value="NZ_FNFY01000010.1"/>
</dbReference>
<keyword evidence="1" id="KW-1133">Transmembrane helix</keyword>